<evidence type="ECO:0000256" key="10">
    <source>
        <dbReference type="ARBA" id="ARBA00023136"/>
    </source>
</evidence>
<keyword evidence="6" id="KW-0732">Signal</keyword>
<dbReference type="EMBL" id="JN242251">
    <property type="protein sequence ID" value="AEO37504.1"/>
    <property type="molecule type" value="Genomic_DNA"/>
</dbReference>
<protein>
    <submittedName>
        <fullName evidence="16">TonB-dependent receptor</fullName>
    </submittedName>
</protein>
<dbReference type="PROSITE" id="PS01156">
    <property type="entry name" value="TONB_DEPENDENT_REC_2"/>
    <property type="match status" value="1"/>
</dbReference>
<keyword evidence="16" id="KW-0675">Receptor</keyword>
<evidence type="ECO:0000256" key="4">
    <source>
        <dbReference type="ARBA" id="ARBA00022496"/>
    </source>
</evidence>
<keyword evidence="7" id="KW-0408">Iron</keyword>
<accession>I6N3H0</accession>
<dbReference type="PROSITE" id="PS52016">
    <property type="entry name" value="TONB_DEPENDENT_REC_3"/>
    <property type="match status" value="1"/>
</dbReference>
<dbReference type="PANTHER" id="PTHR32552:SF81">
    <property type="entry name" value="TONB-DEPENDENT OUTER MEMBRANE RECEPTOR"/>
    <property type="match status" value="1"/>
</dbReference>
<comment type="subcellular location">
    <subcellularLocation>
        <location evidence="1 12">Cell outer membrane</location>
        <topology evidence="1 12">Multi-pass membrane protein</topology>
    </subcellularLocation>
</comment>
<evidence type="ECO:0000256" key="11">
    <source>
        <dbReference type="ARBA" id="ARBA00023237"/>
    </source>
</evidence>
<evidence type="ECO:0000256" key="3">
    <source>
        <dbReference type="ARBA" id="ARBA00022452"/>
    </source>
</evidence>
<evidence type="ECO:0000256" key="9">
    <source>
        <dbReference type="ARBA" id="ARBA00023077"/>
    </source>
</evidence>
<name>I6N3H0_9BACT</name>
<comment type="similarity">
    <text evidence="12 13">Belongs to the TonB-dependent receptor family.</text>
</comment>
<dbReference type="GO" id="GO:0009279">
    <property type="term" value="C:cell outer membrane"/>
    <property type="evidence" value="ECO:0007669"/>
    <property type="project" value="UniProtKB-SubCell"/>
</dbReference>
<feature type="domain" description="TonB-dependent receptor-like beta-barrel" evidence="14">
    <location>
        <begin position="389"/>
        <end position="851"/>
    </location>
</feature>
<dbReference type="SUPFAM" id="SSF56935">
    <property type="entry name" value="Porins"/>
    <property type="match status" value="1"/>
</dbReference>
<evidence type="ECO:0000256" key="7">
    <source>
        <dbReference type="ARBA" id="ARBA00023004"/>
    </source>
</evidence>
<evidence type="ECO:0000256" key="2">
    <source>
        <dbReference type="ARBA" id="ARBA00022448"/>
    </source>
</evidence>
<evidence type="ECO:0000259" key="14">
    <source>
        <dbReference type="Pfam" id="PF00593"/>
    </source>
</evidence>
<keyword evidence="8" id="KW-0406">Ion transport</keyword>
<feature type="domain" description="TonB-dependent receptor plug" evidence="15">
    <location>
        <begin position="68"/>
        <end position="178"/>
    </location>
</feature>
<keyword evidence="4" id="KW-0410">Iron transport</keyword>
<keyword evidence="10 12" id="KW-0472">Membrane</keyword>
<dbReference type="InterPro" id="IPR000531">
    <property type="entry name" value="Beta-barrel_TonB"/>
</dbReference>
<evidence type="ECO:0000256" key="1">
    <source>
        <dbReference type="ARBA" id="ARBA00004571"/>
    </source>
</evidence>
<dbReference type="Gene3D" id="2.40.170.20">
    <property type="entry name" value="TonB-dependent receptor, beta-barrel domain"/>
    <property type="match status" value="2"/>
</dbReference>
<proteinExistence type="inferred from homology"/>
<dbReference type="InterPro" id="IPR039426">
    <property type="entry name" value="TonB-dep_rcpt-like"/>
</dbReference>
<dbReference type="AlphaFoldDB" id="I6N3H0"/>
<reference evidence="16" key="1">
    <citation type="journal article" date="2012" name="Appl. Environ. Microbiol.">
        <title>Inactivation of chloramphenicol and florfenicol by a novel chloramphenicol hydrolase.</title>
        <authorList>
            <person name="Tao W."/>
            <person name="Lee M.H."/>
            <person name="Wu J."/>
            <person name="Kim N.H."/>
            <person name="Kim J.C."/>
            <person name="Chung E."/>
            <person name="Hwang E.C."/>
            <person name="Lee S.W."/>
        </authorList>
    </citation>
    <scope>NUCLEOTIDE SEQUENCE</scope>
</reference>
<evidence type="ECO:0000256" key="13">
    <source>
        <dbReference type="RuleBase" id="RU003357"/>
    </source>
</evidence>
<dbReference type="Pfam" id="PF07715">
    <property type="entry name" value="Plug"/>
    <property type="match status" value="1"/>
</dbReference>
<keyword evidence="3 12" id="KW-1134">Transmembrane beta strand</keyword>
<evidence type="ECO:0000256" key="12">
    <source>
        <dbReference type="PROSITE-ProRule" id="PRU01360"/>
    </source>
</evidence>
<keyword evidence="9 13" id="KW-0798">TonB box</keyword>
<keyword evidence="11 12" id="KW-0998">Cell outer membrane</keyword>
<evidence type="ECO:0000256" key="6">
    <source>
        <dbReference type="ARBA" id="ARBA00022729"/>
    </source>
</evidence>
<keyword evidence="5 12" id="KW-0812">Transmembrane</keyword>
<dbReference type="InterPro" id="IPR012910">
    <property type="entry name" value="Plug_dom"/>
</dbReference>
<dbReference type="InterPro" id="IPR010917">
    <property type="entry name" value="TonB_rcpt_CS"/>
</dbReference>
<evidence type="ECO:0000256" key="5">
    <source>
        <dbReference type="ARBA" id="ARBA00022692"/>
    </source>
</evidence>
<evidence type="ECO:0000259" key="15">
    <source>
        <dbReference type="Pfam" id="PF07715"/>
    </source>
</evidence>
<evidence type="ECO:0000313" key="16">
    <source>
        <dbReference type="EMBL" id="AEO37504.1"/>
    </source>
</evidence>
<dbReference type="PANTHER" id="PTHR32552">
    <property type="entry name" value="FERRICHROME IRON RECEPTOR-RELATED"/>
    <property type="match status" value="1"/>
</dbReference>
<keyword evidence="2 12" id="KW-0813">Transport</keyword>
<dbReference type="InterPro" id="IPR036942">
    <property type="entry name" value="Beta-barrel_TonB_sf"/>
</dbReference>
<dbReference type="GO" id="GO:0006826">
    <property type="term" value="P:iron ion transport"/>
    <property type="evidence" value="ECO:0007669"/>
    <property type="project" value="UniProtKB-KW"/>
</dbReference>
<sequence length="887" mass="95018">MTVKMRVFAVGTLGEDSMKSFNRIAVATLMVGVSITGLVAPAFAQEADEGTGGLEEIVVTANKRSENLQETPIAISAVSSEQLELRGLSEIKDLSAIAPNVSILGGTTNSTAAVVSIRGIPTPADETQGFDSPIGLYQDGVYLARSSAASFEVADIERVEVLRGPQGTLFGRNTTGGAINFITKKPDDEASLRLKLGIGNYGQRLGRFVLNSGDIGGARMSLGYLRRQRDGVVDNLLEPKDSRDPGSTKVDSARWAIEIDVTDNISVYNVLDWTQIKGQPHVQQLAEVGLGVFRPNITYQGNTFAQVNPANVGGYLAQSTILEPGCSRTVTRARLSEICNESDGLSTDRIWGNMFRIEAETDAVTLRTTTAYRSWKNRIDGSDLDGLGSLRGALFNIGPTNTLNGFPAAILSGNPLTGSGLGLPAGTAAFLSSQAIPQITQSLFTATNDREQEQWSQEIELVSNNDGPFQWVVGGFFFRETGNERNVQNFGFVLDTNQVVYTATNFGGLAPLIQANNPARFRVIPQSSTLAYKADGTSKAVYAQASYRPGGEEGAFGVTLGLRYSWDEKEVLRTQNGAVPYTSGADKAFNYGKKKFSAPTGHLTIDYRAGDDINLYARAARGYRSGGFNLRQATHNGNAAAPPFGNRTIPLTAFDEELIDSFELGAKTQFADRVRLNVAVFHNIYNDQLATIPVPIVGGGGFGTITVNAGKTTYTGIELEGQFNLTDNFSIDGNLGYLKVDIKNFPGADITNTTRNIAGLLNGAGSYAPKWTGSIAANVTVPLSGDAKLTGRLGYNYTSGYQMFANPLTAPFSKTTEGDARGLVDGQIRIEGIKFGGAGNGFGVTFWGKNLTNKDYVTRSVDFGQLGFAGVIYGDPRTYGMSLDFEF</sequence>
<dbReference type="Pfam" id="PF00593">
    <property type="entry name" value="TonB_dep_Rec_b-barrel"/>
    <property type="match status" value="1"/>
</dbReference>
<evidence type="ECO:0000256" key="8">
    <source>
        <dbReference type="ARBA" id="ARBA00023065"/>
    </source>
</evidence>
<organism evidence="16">
    <name type="scientific">uncultured bacterium pDL136</name>
    <dbReference type="NCBI Taxonomy" id="1071409"/>
    <lineage>
        <taxon>Bacteria</taxon>
        <taxon>environmental samples</taxon>
    </lineage>
</organism>